<accession>A0A256E9X4</accession>
<dbReference type="InterPro" id="IPR018841">
    <property type="entry name" value="DUF2442"/>
</dbReference>
<gene>
    <name evidence="2" type="ORF">B9P89_01720</name>
    <name evidence="1" type="ORF">KY227_004258</name>
</gene>
<organism evidence="1">
    <name type="scientific">Citrobacter freundii</name>
    <dbReference type="NCBI Taxonomy" id="546"/>
    <lineage>
        <taxon>Bacteria</taxon>
        <taxon>Pseudomonadati</taxon>
        <taxon>Pseudomonadota</taxon>
        <taxon>Gammaproteobacteria</taxon>
        <taxon>Enterobacterales</taxon>
        <taxon>Enterobacteriaceae</taxon>
        <taxon>Citrobacter</taxon>
        <taxon>Citrobacter freundii complex</taxon>
    </lineage>
</organism>
<evidence type="ECO:0000313" key="2">
    <source>
        <dbReference type="EMBL" id="OYR07362.1"/>
    </source>
</evidence>
<reference evidence="2 3" key="1">
    <citation type="submission" date="2017-04" db="EMBL/GenBank/DDBJ databases">
        <title>Emergence of KPC-2-producing Citrobacter isolates from sediments of a Chinese river.</title>
        <authorList>
            <person name="Zheng B."/>
        </authorList>
    </citation>
    <scope>NUCLEOTIDE SEQUENCE [LARGE SCALE GENOMIC DNA]</scope>
    <source>
        <strain evidence="2 3">C191</strain>
    </source>
</reference>
<name>A0A256E9X4_CITFR</name>
<dbReference type="Proteomes" id="UP000215827">
    <property type="component" value="Unassembled WGS sequence"/>
</dbReference>
<dbReference type="RefSeq" id="WP_004115558.1">
    <property type="nucleotide sequence ID" value="NZ_BPFK01000005.1"/>
</dbReference>
<reference evidence="1" key="2">
    <citation type="submission" date="2021-07" db="EMBL/GenBank/DDBJ databases">
        <authorList>
            <consortium name="Clinical and Environmental Microbiology Branch: Whole genome sequencing antimicrobial resistance pathogens in the healthcare setting"/>
        </authorList>
    </citation>
    <scope>NUCLEOTIDE SEQUENCE</scope>
    <source>
        <strain evidence="1">2021DK-00049</strain>
    </source>
</reference>
<dbReference type="Pfam" id="PF10387">
    <property type="entry name" value="DUF2442"/>
    <property type="match status" value="1"/>
</dbReference>
<dbReference type="Gene3D" id="3.30.2020.40">
    <property type="entry name" value="Uncharacterised protein PF10387, DUF2442"/>
    <property type="match status" value="1"/>
</dbReference>
<evidence type="ECO:0000313" key="1">
    <source>
        <dbReference type="EMBL" id="EHT9941127.1"/>
    </source>
</evidence>
<comment type="caution">
    <text evidence="1">The sequence shown here is derived from an EMBL/GenBank/DDBJ whole genome shotgun (WGS) entry which is preliminary data.</text>
</comment>
<dbReference type="EMBL" id="ABBJDF010000028">
    <property type="protein sequence ID" value="EHT9941127.1"/>
    <property type="molecule type" value="Genomic_DNA"/>
</dbReference>
<dbReference type="AlphaFoldDB" id="A0A256E9X4"/>
<protein>
    <submittedName>
        <fullName evidence="1">DUF2442 domain-containing protein</fullName>
    </submittedName>
</protein>
<evidence type="ECO:0000313" key="3">
    <source>
        <dbReference type="Proteomes" id="UP000215827"/>
    </source>
</evidence>
<proteinExistence type="predicted"/>
<sequence>MTISAKRVSFDEATMWVELNDARTIGVPLAWFPRLLHASTEQLNSYELSPRGIHWDALDEDISIAGLLEGRGDVTHRPHKVA</sequence>
<dbReference type="EMBL" id="NEFA01000001">
    <property type="protein sequence ID" value="OYR07362.1"/>
    <property type="molecule type" value="Genomic_DNA"/>
</dbReference>